<protein>
    <submittedName>
        <fullName evidence="3">Membrane-associated protein, putative</fullName>
    </submittedName>
</protein>
<feature type="compositionally biased region" description="Acidic residues" evidence="1">
    <location>
        <begin position="93"/>
        <end position="106"/>
    </location>
</feature>
<keyword evidence="2" id="KW-0472">Membrane</keyword>
<dbReference type="EMBL" id="CYKH01001618">
    <property type="protein sequence ID" value="CUG88148.1"/>
    <property type="molecule type" value="Genomic_DNA"/>
</dbReference>
<evidence type="ECO:0000256" key="2">
    <source>
        <dbReference type="SAM" id="Phobius"/>
    </source>
</evidence>
<proteinExistence type="predicted"/>
<feature type="compositionally biased region" description="Low complexity" evidence="1">
    <location>
        <begin position="147"/>
        <end position="161"/>
    </location>
</feature>
<keyword evidence="2" id="KW-0812">Transmembrane</keyword>
<feature type="compositionally biased region" description="Acidic residues" evidence="1">
    <location>
        <begin position="174"/>
        <end position="185"/>
    </location>
</feature>
<dbReference type="VEuPathDB" id="TriTrypDB:BSAL_13935"/>
<feature type="compositionally biased region" description="Polar residues" evidence="1">
    <location>
        <begin position="111"/>
        <end position="123"/>
    </location>
</feature>
<sequence length="196" mass="22063">MECAFTCSWFYSYRSDCVAVPCLSVGTSCEAAGAPSGEQCAKWCCVYEPVRGLIFLPVAIAVVFVTVVLCRCFLRWVITSRRKLRAARKAENEEPTFDDSEDDEEEVSSKKGGSNSIDTNTWHEPTEPVQLYNRKMIAPTTRSLAYPLDRSSSPPKDLSSLSPPPQQPESASNDFEEYQSDDEEEGKNHRRKPWYA</sequence>
<feature type="transmembrane region" description="Helical" evidence="2">
    <location>
        <begin position="53"/>
        <end position="78"/>
    </location>
</feature>
<dbReference type="Proteomes" id="UP000051952">
    <property type="component" value="Unassembled WGS sequence"/>
</dbReference>
<evidence type="ECO:0000313" key="4">
    <source>
        <dbReference type="Proteomes" id="UP000051952"/>
    </source>
</evidence>
<keyword evidence="4" id="KW-1185">Reference proteome</keyword>
<dbReference type="AlphaFoldDB" id="A0A0S4J9U0"/>
<accession>A0A0S4J9U0</accession>
<evidence type="ECO:0000313" key="3">
    <source>
        <dbReference type="EMBL" id="CUG88148.1"/>
    </source>
</evidence>
<reference evidence="4" key="1">
    <citation type="submission" date="2015-09" db="EMBL/GenBank/DDBJ databases">
        <authorList>
            <consortium name="Pathogen Informatics"/>
        </authorList>
    </citation>
    <scope>NUCLEOTIDE SEQUENCE [LARGE SCALE GENOMIC DNA]</scope>
    <source>
        <strain evidence="4">Lake Konstanz</strain>
    </source>
</reference>
<evidence type="ECO:0000256" key="1">
    <source>
        <dbReference type="SAM" id="MobiDB-lite"/>
    </source>
</evidence>
<keyword evidence="2" id="KW-1133">Transmembrane helix</keyword>
<gene>
    <name evidence="3" type="ORF">BSAL_13935</name>
</gene>
<organism evidence="3 4">
    <name type="scientific">Bodo saltans</name>
    <name type="common">Flagellated protozoan</name>
    <dbReference type="NCBI Taxonomy" id="75058"/>
    <lineage>
        <taxon>Eukaryota</taxon>
        <taxon>Discoba</taxon>
        <taxon>Euglenozoa</taxon>
        <taxon>Kinetoplastea</taxon>
        <taxon>Metakinetoplastina</taxon>
        <taxon>Eubodonida</taxon>
        <taxon>Bodonidae</taxon>
        <taxon>Bodo</taxon>
    </lineage>
</organism>
<feature type="region of interest" description="Disordered" evidence="1">
    <location>
        <begin position="88"/>
        <end position="196"/>
    </location>
</feature>
<name>A0A0S4J9U0_BODSA</name>